<dbReference type="PANTHER" id="PTHR21421:SF29">
    <property type="entry name" value="GUSTATORY RECEPTOR 5A FOR TREHALOSE-RELATED"/>
    <property type="match status" value="1"/>
</dbReference>
<evidence type="ECO:0000256" key="4">
    <source>
        <dbReference type="ARBA" id="ARBA00022692"/>
    </source>
</evidence>
<proteinExistence type="inferred from homology"/>
<accession>A0AAV1LXR4</accession>
<evidence type="ECO:0000256" key="6">
    <source>
        <dbReference type="ARBA" id="ARBA00023136"/>
    </source>
</evidence>
<keyword evidence="6" id="KW-0472">Membrane</keyword>
<keyword evidence="9" id="KW-1185">Reference proteome</keyword>
<dbReference type="EMBL" id="CAVLGL010000115">
    <property type="protein sequence ID" value="CAK1600230.1"/>
    <property type="molecule type" value="Genomic_DNA"/>
</dbReference>
<dbReference type="PANTHER" id="PTHR21421">
    <property type="entry name" value="GUSTATORY RECEPTOR"/>
    <property type="match status" value="1"/>
</dbReference>
<keyword evidence="7" id="KW-0675">Receptor</keyword>
<keyword evidence="5" id="KW-1133">Transmembrane helix</keyword>
<comment type="caution">
    <text evidence="8">The sequence shown here is derived from an EMBL/GenBank/DDBJ whole genome shotgun (WGS) entry which is preliminary data.</text>
</comment>
<evidence type="ECO:0000256" key="1">
    <source>
        <dbReference type="ARBA" id="ARBA00004651"/>
    </source>
</evidence>
<gene>
    <name evidence="8" type="ORF">PARMNEM_LOCUS19014</name>
</gene>
<comment type="similarity">
    <text evidence="2">Belongs to the insect chemoreceptor superfamily. Gustatory receptor (GR) family. Gr5a subfamily.</text>
</comment>
<dbReference type="GO" id="GO:0033041">
    <property type="term" value="F:sweet taste receptor activity"/>
    <property type="evidence" value="ECO:0007669"/>
    <property type="project" value="TreeGrafter"/>
</dbReference>
<dbReference type="Proteomes" id="UP001314205">
    <property type="component" value="Unassembled WGS sequence"/>
</dbReference>
<evidence type="ECO:0000256" key="5">
    <source>
        <dbReference type="ARBA" id="ARBA00022989"/>
    </source>
</evidence>
<evidence type="ECO:0000256" key="7">
    <source>
        <dbReference type="ARBA" id="ARBA00023170"/>
    </source>
</evidence>
<evidence type="ECO:0000313" key="9">
    <source>
        <dbReference type="Proteomes" id="UP001314205"/>
    </source>
</evidence>
<evidence type="ECO:0000256" key="3">
    <source>
        <dbReference type="ARBA" id="ARBA00022475"/>
    </source>
</evidence>
<reference evidence="8 9" key="1">
    <citation type="submission" date="2023-11" db="EMBL/GenBank/DDBJ databases">
        <authorList>
            <person name="Hedman E."/>
            <person name="Englund M."/>
            <person name="Stromberg M."/>
            <person name="Nyberg Akerstrom W."/>
            <person name="Nylinder S."/>
            <person name="Jareborg N."/>
            <person name="Kallberg Y."/>
            <person name="Kronander E."/>
        </authorList>
    </citation>
    <scope>NUCLEOTIDE SEQUENCE [LARGE SCALE GENOMIC DNA]</scope>
</reference>
<sequence>MAVVFFTSEVNTTSRTAITFLYKVSSRDFCTEVQRLIDLSHYDEVALSGLRFFYVTREFALSVVGTIITYELVLLQFHSDFIQSL</sequence>
<keyword evidence="4" id="KW-0812">Transmembrane</keyword>
<comment type="subcellular location">
    <subcellularLocation>
        <location evidence="1">Cell membrane</location>
        <topology evidence="1">Multi-pass membrane protein</topology>
    </subcellularLocation>
</comment>
<dbReference type="Pfam" id="PF06151">
    <property type="entry name" value="Trehalose_recp"/>
    <property type="match status" value="1"/>
</dbReference>
<protein>
    <recommendedName>
        <fullName evidence="10">Gustatory receptor</fullName>
    </recommendedName>
</protein>
<evidence type="ECO:0000313" key="8">
    <source>
        <dbReference type="EMBL" id="CAK1600230.1"/>
    </source>
</evidence>
<dbReference type="GO" id="GO:0005886">
    <property type="term" value="C:plasma membrane"/>
    <property type="evidence" value="ECO:0007669"/>
    <property type="project" value="UniProtKB-SubCell"/>
</dbReference>
<dbReference type="InterPro" id="IPR009318">
    <property type="entry name" value="Gustatory_rcpt"/>
</dbReference>
<keyword evidence="3" id="KW-1003">Cell membrane</keyword>
<name>A0AAV1LXR4_9NEOP</name>
<dbReference type="AlphaFoldDB" id="A0AAV1LXR4"/>
<organism evidence="8 9">
    <name type="scientific">Parnassius mnemosyne</name>
    <name type="common">clouded apollo</name>
    <dbReference type="NCBI Taxonomy" id="213953"/>
    <lineage>
        <taxon>Eukaryota</taxon>
        <taxon>Metazoa</taxon>
        <taxon>Ecdysozoa</taxon>
        <taxon>Arthropoda</taxon>
        <taxon>Hexapoda</taxon>
        <taxon>Insecta</taxon>
        <taxon>Pterygota</taxon>
        <taxon>Neoptera</taxon>
        <taxon>Endopterygota</taxon>
        <taxon>Lepidoptera</taxon>
        <taxon>Glossata</taxon>
        <taxon>Ditrysia</taxon>
        <taxon>Papilionoidea</taxon>
        <taxon>Papilionidae</taxon>
        <taxon>Parnassiinae</taxon>
        <taxon>Parnassini</taxon>
        <taxon>Parnassius</taxon>
        <taxon>Driopa</taxon>
    </lineage>
</organism>
<evidence type="ECO:0000256" key="2">
    <source>
        <dbReference type="ARBA" id="ARBA00005327"/>
    </source>
</evidence>
<evidence type="ECO:0008006" key="10">
    <source>
        <dbReference type="Google" id="ProtNLM"/>
    </source>
</evidence>